<feature type="transmembrane region" description="Helical" evidence="10">
    <location>
        <begin position="1354"/>
        <end position="1372"/>
    </location>
</feature>
<feature type="transmembrane region" description="Helical" evidence="10">
    <location>
        <begin position="606"/>
        <end position="633"/>
    </location>
</feature>
<dbReference type="Pfam" id="PF19055">
    <property type="entry name" value="ABC2_membrane_7"/>
    <property type="match status" value="1"/>
</dbReference>
<dbReference type="Proteomes" id="UP001454036">
    <property type="component" value="Unassembled WGS sequence"/>
</dbReference>
<dbReference type="PROSITE" id="PS50893">
    <property type="entry name" value="ABC_TRANSPORTER_2"/>
    <property type="match status" value="2"/>
</dbReference>
<evidence type="ECO:0000256" key="8">
    <source>
        <dbReference type="ARBA" id="ARBA00022989"/>
    </source>
</evidence>
<dbReference type="InterPro" id="IPR034003">
    <property type="entry name" value="ABCG_PDR_2"/>
</dbReference>
<evidence type="ECO:0000259" key="11">
    <source>
        <dbReference type="PROSITE" id="PS50893"/>
    </source>
</evidence>
<evidence type="ECO:0000313" key="13">
    <source>
        <dbReference type="Proteomes" id="UP001454036"/>
    </source>
</evidence>
<feature type="domain" description="ABC transporter" evidence="11">
    <location>
        <begin position="162"/>
        <end position="434"/>
    </location>
</feature>
<feature type="transmembrane region" description="Helical" evidence="10">
    <location>
        <begin position="1296"/>
        <end position="1318"/>
    </location>
</feature>
<feature type="transmembrane region" description="Helical" evidence="10">
    <location>
        <begin position="1183"/>
        <end position="1201"/>
    </location>
</feature>
<dbReference type="Pfam" id="PF08370">
    <property type="entry name" value="PDR_assoc"/>
    <property type="match status" value="1"/>
</dbReference>
<feature type="transmembrane region" description="Helical" evidence="10">
    <location>
        <begin position="563"/>
        <end position="586"/>
    </location>
</feature>
<feature type="transmembrane region" description="Helical" evidence="10">
    <location>
        <begin position="645"/>
        <end position="664"/>
    </location>
</feature>
<feature type="transmembrane region" description="Helical" evidence="10">
    <location>
        <begin position="670"/>
        <end position="692"/>
    </location>
</feature>
<dbReference type="GO" id="GO:0005886">
    <property type="term" value="C:plasma membrane"/>
    <property type="evidence" value="ECO:0007669"/>
    <property type="project" value="UniProtKB-ARBA"/>
</dbReference>
<dbReference type="Gene3D" id="3.40.50.300">
    <property type="entry name" value="P-loop containing nucleotide triphosphate hydrolases"/>
    <property type="match status" value="2"/>
</dbReference>
<sequence>MEILAGSDETWPSSNIYELSDNRRSLESSFRHQASSFRSYQAEEDDQELWSEIQRLPTYDRLRSALFDENGGDVKGKRLIEVTKLGASEKHLFIEWLIKHIEHDNLQLQYKIRKRIDKVGIKLPTVEVRYDNLNIEAECEVVHGKPLPTLWNSFKSLFSDLLRLPGLTSQMSKISIISDASGIIKPGRLTLLLGPPGCGKTTLLKSLSGNLEKSFKISGEITYNGYKLDEFVPQKTSAYIPQYDLHISQMTVRETLDFSSYCQGVGSRADIMTELIRREKESGILPDPDIDAYMKAISVEGQKTTLQTDYILKILGLDICADTIVGDVMRRGISGGQKKRLTTGEMIVSPMRAFFMDEISNGLDSSTTYQIVACLQQLAHLSDATILVSLLQPMPETFDLFDDIILMGEGKIVYHGPQSNVLGFFESSGFRCPLRKGVADFLQEVISRKDQAQYWTRSEQNYTYISIDMFSKKFKETSCGQKLSEEISVPFAKSKVHESTISFSKYSLPKWELLKACMAREWLLTKRNSFTYGFKCIQLVLVASVAMTLFFRMRVDVLHANYYMGALYFSLISMIIDGFPELSMTISRLAVFYKQRELYFYPSWAYAVPAVITTIPLSLLKATVWTSLTYYVIGFSPEAGRFFRQLILLFAVNMLSISLFRFIASLCRTIVASAAAGGLINIFIILFSGSIISKPSMPVWLKWGFWVSPMTYGEVGLAINEFLAPRWQKVLPSNTTVGHQTLQSRGLDYQGDLFWPCVAALFGFAFLFNAGFTLALGFLNSPGSLHIISSDKLSQTQGRSKTVDPADTSVMFPMSLDTTNDGHFRGKMVLPFEPLTVVFENICYYVTTPAAMKEHGYVQKKLQLLCDITGALRPGVLTALMGVSGAGKTTLLDVLSGRKTSGKVEGNIRIGGYSKVQKTFARVSGYCEQTDVHSPQITVEESLIFSAWLRLDPQIDSETKHDFVKEVLETIELDEIKDMLVGSPGVSGLTTEQRKRLTIAVELVSNPSIIFMDEPTTGLDARAASIVMHVVKNVVDTGRTIVCTIHQPSINIFESFDELILLKTGGRLIYCGPLGHHSAKVIEYFESISGVPKIRDNYNPATWMLEVTSISSENELGLDFAQIFNSSSLFRSNEELVKTLSTPNEGSGDLNFPTRYPESGWGQFKACLWKQHWSYWRSPSFNLWRLIYIFISSLLFGLLFWDQGKNIINQQTAFNVLGGMYIIIIFCGTNNASSILSYISTERTVMYRERYAGMYSSWAYAAAQVTIEVPYIFVATLVYTVITYPMIGFYWSVYKVFWYFYSMFCSLLCFNSLGMLMISMTPSLTVAAILQFFFYSIFHLFSGFIIPKPHIPKWWIWLYYLTPTSWTLNGMFTSQYGDIEKEIMVFGETKTIASFLKDYYGYHHDQLPLVAVILLMYPIVFASLFAIFISKLNFQK</sequence>
<dbReference type="Pfam" id="PF01061">
    <property type="entry name" value="ABC2_membrane"/>
    <property type="match status" value="2"/>
</dbReference>
<feature type="domain" description="ABC transporter" evidence="11">
    <location>
        <begin position="837"/>
        <end position="1090"/>
    </location>
</feature>
<keyword evidence="6" id="KW-0547">Nucleotide-binding</keyword>
<feature type="transmembrane region" description="Helical" evidence="10">
    <location>
        <begin position="532"/>
        <end position="551"/>
    </location>
</feature>
<dbReference type="InterPro" id="IPR003593">
    <property type="entry name" value="AAA+_ATPase"/>
</dbReference>
<evidence type="ECO:0000256" key="6">
    <source>
        <dbReference type="ARBA" id="ARBA00022741"/>
    </source>
</evidence>
<accession>A0AAV3PKK1</accession>
<dbReference type="Pfam" id="PF00005">
    <property type="entry name" value="ABC_tran"/>
    <property type="match status" value="2"/>
</dbReference>
<name>A0AAV3PKK1_LITER</name>
<evidence type="ECO:0000256" key="5">
    <source>
        <dbReference type="ARBA" id="ARBA00022737"/>
    </source>
</evidence>
<comment type="subcellular location">
    <subcellularLocation>
        <location evidence="1">Membrane</location>
        <topology evidence="1">Multi-pass membrane protein</topology>
    </subcellularLocation>
</comment>
<dbReference type="InterPro" id="IPR043926">
    <property type="entry name" value="ABCG_dom"/>
</dbReference>
<evidence type="ECO:0000256" key="7">
    <source>
        <dbReference type="ARBA" id="ARBA00022840"/>
    </source>
</evidence>
<feature type="transmembrane region" description="Helical" evidence="10">
    <location>
        <begin position="1407"/>
        <end position="1429"/>
    </location>
</feature>
<dbReference type="InterPro" id="IPR027417">
    <property type="entry name" value="P-loop_NTPase"/>
</dbReference>
<dbReference type="FunFam" id="3.40.50.300:FF:000179">
    <property type="entry name" value="ABC transporter G family member 34"/>
    <property type="match status" value="1"/>
</dbReference>
<dbReference type="InterPro" id="IPR013581">
    <property type="entry name" value="PDR_assoc"/>
</dbReference>
<feature type="transmembrane region" description="Helical" evidence="10">
    <location>
        <begin position="1259"/>
        <end position="1284"/>
    </location>
</feature>
<dbReference type="FunFam" id="3.40.50.300:FF:000157">
    <property type="entry name" value="ABC transporter G family member 34"/>
    <property type="match status" value="1"/>
</dbReference>
<evidence type="ECO:0000256" key="9">
    <source>
        <dbReference type="ARBA" id="ARBA00023136"/>
    </source>
</evidence>
<dbReference type="PANTHER" id="PTHR19241">
    <property type="entry name" value="ATP-BINDING CASSETTE TRANSPORTER"/>
    <property type="match status" value="1"/>
</dbReference>
<keyword evidence="3" id="KW-0813">Transport</keyword>
<feature type="transmembrane region" description="Helical" evidence="10">
    <location>
        <begin position="753"/>
        <end position="779"/>
    </location>
</feature>
<keyword evidence="5" id="KW-0677">Repeat</keyword>
<dbReference type="SUPFAM" id="SSF52540">
    <property type="entry name" value="P-loop containing nucleoside triphosphate hydrolases"/>
    <property type="match status" value="2"/>
</dbReference>
<evidence type="ECO:0000256" key="10">
    <source>
        <dbReference type="SAM" id="Phobius"/>
    </source>
</evidence>
<dbReference type="InterPro" id="IPR013525">
    <property type="entry name" value="ABC2_TM"/>
</dbReference>
<keyword evidence="7 12" id="KW-0067">ATP-binding</keyword>
<dbReference type="CDD" id="cd03232">
    <property type="entry name" value="ABCG_PDR_domain2"/>
    <property type="match status" value="1"/>
</dbReference>
<keyword evidence="4 10" id="KW-0812">Transmembrane</keyword>
<reference evidence="12 13" key="1">
    <citation type="submission" date="2024-01" db="EMBL/GenBank/DDBJ databases">
        <title>The complete chloroplast genome sequence of Lithospermum erythrorhizon: insights into the phylogenetic relationship among Boraginaceae species and the maternal lineages of purple gromwells.</title>
        <authorList>
            <person name="Okada T."/>
            <person name="Watanabe K."/>
        </authorList>
    </citation>
    <scope>NUCLEOTIDE SEQUENCE [LARGE SCALE GENOMIC DNA]</scope>
</reference>
<organism evidence="12 13">
    <name type="scientific">Lithospermum erythrorhizon</name>
    <name type="common">Purple gromwell</name>
    <name type="synonym">Lithospermum officinale var. erythrorhizon</name>
    <dbReference type="NCBI Taxonomy" id="34254"/>
    <lineage>
        <taxon>Eukaryota</taxon>
        <taxon>Viridiplantae</taxon>
        <taxon>Streptophyta</taxon>
        <taxon>Embryophyta</taxon>
        <taxon>Tracheophyta</taxon>
        <taxon>Spermatophyta</taxon>
        <taxon>Magnoliopsida</taxon>
        <taxon>eudicotyledons</taxon>
        <taxon>Gunneridae</taxon>
        <taxon>Pentapetalae</taxon>
        <taxon>asterids</taxon>
        <taxon>lamiids</taxon>
        <taxon>Boraginales</taxon>
        <taxon>Boraginaceae</taxon>
        <taxon>Boraginoideae</taxon>
        <taxon>Lithospermeae</taxon>
        <taxon>Lithospermum</taxon>
    </lineage>
</organism>
<keyword evidence="9 10" id="KW-0472">Membrane</keyword>
<dbReference type="SMART" id="SM00382">
    <property type="entry name" value="AAA"/>
    <property type="match status" value="2"/>
</dbReference>
<feature type="transmembrane region" description="Helical" evidence="10">
    <location>
        <begin position="1324"/>
        <end position="1347"/>
    </location>
</feature>
<dbReference type="GO" id="GO:0140359">
    <property type="term" value="F:ABC-type transporter activity"/>
    <property type="evidence" value="ECO:0007669"/>
    <property type="project" value="InterPro"/>
</dbReference>
<proteinExistence type="inferred from homology"/>
<comment type="similarity">
    <text evidence="2">Belongs to the ABC transporter superfamily. ABCG family. PDR (TC 3.A.1.205) subfamily.</text>
</comment>
<evidence type="ECO:0000256" key="2">
    <source>
        <dbReference type="ARBA" id="ARBA00006012"/>
    </source>
</evidence>
<evidence type="ECO:0000313" key="12">
    <source>
        <dbReference type="EMBL" id="GAA0151741.1"/>
    </source>
</evidence>
<evidence type="ECO:0000256" key="3">
    <source>
        <dbReference type="ARBA" id="ARBA00022448"/>
    </source>
</evidence>
<dbReference type="GO" id="GO:0005524">
    <property type="term" value="F:ATP binding"/>
    <property type="evidence" value="ECO:0007669"/>
    <property type="project" value="UniProtKB-KW"/>
</dbReference>
<gene>
    <name evidence="12" type="ORF">LIER_10396</name>
</gene>
<dbReference type="EMBL" id="BAABME010001844">
    <property type="protein sequence ID" value="GAA0151741.1"/>
    <property type="molecule type" value="Genomic_DNA"/>
</dbReference>
<evidence type="ECO:0000256" key="4">
    <source>
        <dbReference type="ARBA" id="ARBA00022692"/>
    </source>
</evidence>
<dbReference type="InterPro" id="IPR003439">
    <property type="entry name" value="ABC_transporter-like_ATP-bd"/>
</dbReference>
<keyword evidence="8 10" id="KW-1133">Transmembrane helix</keyword>
<keyword evidence="13" id="KW-1185">Reference proteome</keyword>
<protein>
    <submittedName>
        <fullName evidence="12">ATP-binding cassette</fullName>
    </submittedName>
</protein>
<dbReference type="GO" id="GO:0016887">
    <property type="term" value="F:ATP hydrolysis activity"/>
    <property type="evidence" value="ECO:0007669"/>
    <property type="project" value="InterPro"/>
</dbReference>
<evidence type="ECO:0000256" key="1">
    <source>
        <dbReference type="ARBA" id="ARBA00004141"/>
    </source>
</evidence>
<comment type="caution">
    <text evidence="12">The sequence shown here is derived from an EMBL/GenBank/DDBJ whole genome shotgun (WGS) entry which is preliminary data.</text>
</comment>
<feature type="transmembrane region" description="Helical" evidence="10">
    <location>
        <begin position="1213"/>
        <end position="1239"/>
    </location>
</feature>